<proteinExistence type="predicted"/>
<evidence type="ECO:0000259" key="1">
    <source>
        <dbReference type="Pfam" id="PF13320"/>
    </source>
</evidence>
<evidence type="ECO:0000313" key="3">
    <source>
        <dbReference type="EMBL" id="KGF35628.1"/>
    </source>
</evidence>
<organism evidence="3 4">
    <name type="scientific">Hoylesella buccalis DNF00853</name>
    <dbReference type="NCBI Taxonomy" id="1401074"/>
    <lineage>
        <taxon>Bacteria</taxon>
        <taxon>Pseudomonadati</taxon>
        <taxon>Bacteroidota</taxon>
        <taxon>Bacteroidia</taxon>
        <taxon>Bacteroidales</taxon>
        <taxon>Prevotellaceae</taxon>
        <taxon>Hoylesella</taxon>
    </lineage>
</organism>
<sequence length="598" mass="69785">MLFFFSLLFVSLSCLSQRKEGVTHTGQLTKQRPHPITSYQELPNPVATNLEKWKSVQGTKVGWGSTDVRYKKEEPAFPVQADKTIDLYAWKGERVAAQWVVWGNKKINRLHIIMQAPRNSKSGDSIPLKQCLRGFVRYVMTDQLNLEGRGGCGHRPNPAKFDSTLVADPIDHLSPYLSLQPYSTQPGWIGVWVPANAEKGIYLSKIKIKDGNKLLSTLNLRIHVGNRKIPKPDDWTFHLDLWQNPFAIARYHHVRPWSKKHFKCMKPYMELYKNAGGKTITTSMIHKPWNGQTYDPFETMVTWIKKADGTWLFDYTIFDSWVQFMMDLGINKEITCYSMVPWKMSFQYYDQATNSLKEMRTEPGQTEYTQLWTTMLRSFAKHLKEKGWFDITHISMDERPLKVMKKTIKVIRNVDPYFKISLAGALHEELSDELDDYCVALRMKYSEEMKDKRKKDRKITTFYTSCEEPFPNTFTFCPPAECEWFAWHAAKEKLDGYLRWALNSWVIEPLLDSRFYTWAAGDTYLIYPGARTSMRFERLIQGIQAYEKINILRTEYEHDNNTQKLQEIKRALDLFDENKLPDTTAAQAIMKAKQMIGL</sequence>
<evidence type="ECO:0000259" key="2">
    <source>
        <dbReference type="Pfam" id="PF22680"/>
    </source>
</evidence>
<dbReference type="Proteomes" id="UP000029556">
    <property type="component" value="Unassembled WGS sequence"/>
</dbReference>
<gene>
    <name evidence="3" type="ORF">HMPREF2137_04400</name>
</gene>
<comment type="caution">
    <text evidence="3">The sequence shown here is derived from an EMBL/GenBank/DDBJ whole genome shotgun (WGS) entry which is preliminary data.</text>
</comment>
<evidence type="ECO:0000313" key="4">
    <source>
        <dbReference type="Proteomes" id="UP000029556"/>
    </source>
</evidence>
<feature type="domain" description="Glycoside hydrolase 123 catalytic" evidence="1">
    <location>
        <begin position="242"/>
        <end position="552"/>
    </location>
</feature>
<feature type="domain" description="Glycoside hydrolase 123 N-terminal" evidence="2">
    <location>
        <begin position="63"/>
        <end position="209"/>
    </location>
</feature>
<dbReference type="InterPro" id="IPR025150">
    <property type="entry name" value="GH123_cat"/>
</dbReference>
<dbReference type="InterPro" id="IPR053850">
    <property type="entry name" value="Glyco_hydro_123_N_2"/>
</dbReference>
<protein>
    <submittedName>
        <fullName evidence="3">Uncharacterized protein</fullName>
    </submittedName>
</protein>
<dbReference type="Pfam" id="PF22680">
    <property type="entry name" value="Glyco_hydro_123_N_2"/>
    <property type="match status" value="1"/>
</dbReference>
<name>A0A095ZLQ9_9BACT</name>
<dbReference type="AlphaFoldDB" id="A0A095ZLQ9"/>
<reference evidence="3 4" key="1">
    <citation type="submission" date="2014-07" db="EMBL/GenBank/DDBJ databases">
        <authorList>
            <person name="McCorrison J."/>
            <person name="Sanka R."/>
            <person name="Torralba M."/>
            <person name="Gillis M."/>
            <person name="Haft D.H."/>
            <person name="Methe B."/>
            <person name="Sutton G."/>
            <person name="Nelson K.E."/>
        </authorList>
    </citation>
    <scope>NUCLEOTIDE SEQUENCE [LARGE SCALE GENOMIC DNA]</scope>
    <source>
        <strain evidence="3 4">DNF00853</strain>
    </source>
</reference>
<dbReference type="Pfam" id="PF13320">
    <property type="entry name" value="GH123_cat"/>
    <property type="match status" value="1"/>
</dbReference>
<accession>A0A095ZLQ9</accession>
<dbReference type="EMBL" id="JRNN01000037">
    <property type="protein sequence ID" value="KGF35628.1"/>
    <property type="molecule type" value="Genomic_DNA"/>
</dbReference>